<name>A0ABP4KXP3_9MICO</name>
<comment type="caution">
    <text evidence="1">The sequence shown here is derived from an EMBL/GenBank/DDBJ whole genome shotgun (WGS) entry which is preliminary data.</text>
</comment>
<accession>A0ABP4KXP3</accession>
<evidence type="ECO:0000313" key="1">
    <source>
        <dbReference type="EMBL" id="GAA1510643.1"/>
    </source>
</evidence>
<organism evidence="1 2">
    <name type="scientific">Brevibacterium permense</name>
    <dbReference type="NCBI Taxonomy" id="234834"/>
    <lineage>
        <taxon>Bacteria</taxon>
        <taxon>Bacillati</taxon>
        <taxon>Actinomycetota</taxon>
        <taxon>Actinomycetes</taxon>
        <taxon>Micrococcales</taxon>
        <taxon>Brevibacteriaceae</taxon>
        <taxon>Brevibacterium</taxon>
    </lineage>
</organism>
<dbReference type="RefSeq" id="WP_173155460.1">
    <property type="nucleotide sequence ID" value="NZ_BAAALX010000004.1"/>
</dbReference>
<keyword evidence="2" id="KW-1185">Reference proteome</keyword>
<proteinExistence type="predicted"/>
<sequence>MTGLLALFSVEADFLTNSLSLAQRPYTTGGLCGPDFARNYGIAVFGVRCDRSRTSYGPVTGIVIEQCLVSDLTQPQPVTSVTLYLGMIECSTMLVTVELQPTRFAEVAGSARELDRHGRPAGGHRSTI</sequence>
<dbReference type="EMBL" id="BAAALX010000004">
    <property type="protein sequence ID" value="GAA1510643.1"/>
    <property type="molecule type" value="Genomic_DNA"/>
</dbReference>
<evidence type="ECO:0000313" key="2">
    <source>
        <dbReference type="Proteomes" id="UP001500177"/>
    </source>
</evidence>
<gene>
    <name evidence="1" type="ORF">GCM10009690_12060</name>
</gene>
<reference evidence="2" key="1">
    <citation type="journal article" date="2019" name="Int. J. Syst. Evol. Microbiol.">
        <title>The Global Catalogue of Microorganisms (GCM) 10K type strain sequencing project: providing services to taxonomists for standard genome sequencing and annotation.</title>
        <authorList>
            <consortium name="The Broad Institute Genomics Platform"/>
            <consortium name="The Broad Institute Genome Sequencing Center for Infectious Disease"/>
            <person name="Wu L."/>
            <person name="Ma J."/>
        </authorList>
    </citation>
    <scope>NUCLEOTIDE SEQUENCE [LARGE SCALE GENOMIC DNA]</scope>
    <source>
        <strain evidence="2">JCM 13318</strain>
    </source>
</reference>
<dbReference type="Proteomes" id="UP001500177">
    <property type="component" value="Unassembled WGS sequence"/>
</dbReference>
<protein>
    <submittedName>
        <fullName evidence="1">Uncharacterized protein</fullName>
    </submittedName>
</protein>